<sequence length="71" mass="7355">MSMEIPTVNPRSTFGKKPGGPRKVVGKSKIAKTVVPIAAAPNLSIMNNAGIKIAGMRNALVITNNPGICVI</sequence>
<protein>
    <submittedName>
        <fullName evidence="2">Uncharacterized protein</fullName>
    </submittedName>
</protein>
<proteinExistence type="predicted"/>
<evidence type="ECO:0000313" key="2">
    <source>
        <dbReference type="EMBL" id="GAG08873.1"/>
    </source>
</evidence>
<gene>
    <name evidence="2" type="ORF">S01H1_35086</name>
</gene>
<organism evidence="2">
    <name type="scientific">marine sediment metagenome</name>
    <dbReference type="NCBI Taxonomy" id="412755"/>
    <lineage>
        <taxon>unclassified sequences</taxon>
        <taxon>metagenomes</taxon>
        <taxon>ecological metagenomes</taxon>
    </lineage>
</organism>
<reference evidence="2" key="1">
    <citation type="journal article" date="2014" name="Front. Microbiol.">
        <title>High frequency of phylogenetically diverse reductive dehalogenase-homologous genes in deep subseafloor sedimentary metagenomes.</title>
        <authorList>
            <person name="Kawai M."/>
            <person name="Futagami T."/>
            <person name="Toyoda A."/>
            <person name="Takaki Y."/>
            <person name="Nishi S."/>
            <person name="Hori S."/>
            <person name="Arai W."/>
            <person name="Tsubouchi T."/>
            <person name="Morono Y."/>
            <person name="Uchiyama I."/>
            <person name="Ito T."/>
            <person name="Fujiyama A."/>
            <person name="Inagaki F."/>
            <person name="Takami H."/>
        </authorList>
    </citation>
    <scope>NUCLEOTIDE SEQUENCE</scope>
    <source>
        <strain evidence="2">Expedition CK06-06</strain>
    </source>
</reference>
<feature type="region of interest" description="Disordered" evidence="1">
    <location>
        <begin position="1"/>
        <end position="25"/>
    </location>
</feature>
<comment type="caution">
    <text evidence="2">The sequence shown here is derived from an EMBL/GenBank/DDBJ whole genome shotgun (WGS) entry which is preliminary data.</text>
</comment>
<evidence type="ECO:0000256" key="1">
    <source>
        <dbReference type="SAM" id="MobiDB-lite"/>
    </source>
</evidence>
<name>X0V8R6_9ZZZZ</name>
<dbReference type="AlphaFoldDB" id="X0V8R6"/>
<dbReference type="EMBL" id="BARS01021894">
    <property type="protein sequence ID" value="GAG08873.1"/>
    <property type="molecule type" value="Genomic_DNA"/>
</dbReference>
<accession>X0V8R6</accession>